<protein>
    <recommendedName>
        <fullName evidence="2">N-acetylmuramoyl-L-alanine amidase</fullName>
        <ecNumber evidence="2">3.5.1.28</ecNumber>
    </recommendedName>
</protein>
<feature type="transmembrane region" description="Helical" evidence="4">
    <location>
        <begin position="185"/>
        <end position="203"/>
    </location>
</feature>
<dbReference type="AlphaFoldDB" id="A0A8X8I992"/>
<keyword evidence="4" id="KW-0812">Transmembrane</keyword>
<keyword evidence="4" id="KW-1133">Transmembrane helix</keyword>
<evidence type="ECO:0000256" key="3">
    <source>
        <dbReference type="ARBA" id="ARBA00022801"/>
    </source>
</evidence>
<comment type="catalytic activity">
    <reaction evidence="1">
        <text>Hydrolyzes the link between N-acetylmuramoyl residues and L-amino acid residues in certain cell-wall glycopeptides.</text>
        <dbReference type="EC" id="3.5.1.28"/>
    </reaction>
</comment>
<evidence type="ECO:0000313" key="6">
    <source>
        <dbReference type="EMBL" id="SDW24136.1"/>
    </source>
</evidence>
<dbReference type="CDD" id="cd07341">
    <property type="entry name" value="M56_BlaR1_MecR1_like"/>
    <property type="match status" value="1"/>
</dbReference>
<dbReference type="Pfam" id="PF01520">
    <property type="entry name" value="Amidase_3"/>
    <property type="match status" value="1"/>
</dbReference>
<accession>A0A8X8I992</accession>
<dbReference type="PANTHER" id="PTHR30404:SF0">
    <property type="entry name" value="N-ACETYLMURAMOYL-L-ALANINE AMIDASE AMIC"/>
    <property type="match status" value="1"/>
</dbReference>
<dbReference type="SUPFAM" id="SSF53187">
    <property type="entry name" value="Zn-dependent exopeptidases"/>
    <property type="match status" value="1"/>
</dbReference>
<dbReference type="GO" id="GO:0030288">
    <property type="term" value="C:outer membrane-bounded periplasmic space"/>
    <property type="evidence" value="ECO:0007669"/>
    <property type="project" value="TreeGrafter"/>
</dbReference>
<dbReference type="PANTHER" id="PTHR30404">
    <property type="entry name" value="N-ACETYLMURAMOYL-L-ALANINE AMIDASE"/>
    <property type="match status" value="1"/>
</dbReference>
<evidence type="ECO:0000259" key="5">
    <source>
        <dbReference type="SMART" id="SM00646"/>
    </source>
</evidence>
<dbReference type="CDD" id="cd02696">
    <property type="entry name" value="MurNAc-LAA"/>
    <property type="match status" value="1"/>
</dbReference>
<evidence type="ECO:0000313" key="7">
    <source>
        <dbReference type="Proteomes" id="UP000198711"/>
    </source>
</evidence>
<dbReference type="GO" id="GO:0009253">
    <property type="term" value="P:peptidoglycan catabolic process"/>
    <property type="evidence" value="ECO:0007669"/>
    <property type="project" value="InterPro"/>
</dbReference>
<comment type="caution">
    <text evidence="6">The sequence shown here is derived from an EMBL/GenBank/DDBJ whole genome shotgun (WGS) entry which is preliminary data.</text>
</comment>
<sequence>MLSIAYYFLQVIVCSAVMMGYYWLVLRNKRFHQYNRFYLLAVALLSWTVPLIKIQWNRPQASNQDMMRWLYVVADSNSEMEETIQHKGFLWNWDTVAATLYVAVAGLILLFTIKTLIRLYRLLKMHSCRNVEDVYLIITRAKGTPFSFFRYIFWNEAIDLYSESGKQILQHELTHVRQKHSIDKLLMQLVLVLGWFNPFFWLLRREMDMIHEFIADKKAVVNGDTASLAQMLLTAAYPQQHFALTNPFFFSPIKRRLQMLTNNKNPRFTYVRRLVVLPLLAVVVMLFAFRNKERRQPISVGTVMETVMNNIVHDAAADQQEVVSNAVYKLDKQYTVVIDAGHGGQDRGAVGVDGSIEKDIALELAQKIKSMNSNDRVKIVLTRESDVFQPVTEKAQLANAQHPDLFISLHCDNTASTSTQGIELFIASKEKAKDYQANYRLANYMASSLGGVNKFRGIQSSRKGIWVLQEVNCPSVLIEAGFMSNPSDMSNLKSTAYQQKMAGAILTGIQQYLSAHENQTTFIPVDTAIEVKVKDTAAHPLFVVDGEKMGRKGLKELKLDPNDIDNISVLKDEAAFKKYGEEGKNGVVEITTKKQVADSTTTKQHSKADLMMKKLNELKKDNEKSYFEIDGKSVITTKSGQTVWIEGVTDLVLVDGKRVSVDELNTSYKRSDFVEAAGNDYSKKYHKGVLLLSTRTHSIKEIQKMLAVN</sequence>
<dbReference type="Pfam" id="PF05569">
    <property type="entry name" value="Peptidase_M56"/>
    <property type="match status" value="1"/>
</dbReference>
<keyword evidence="3" id="KW-0378">Hydrolase</keyword>
<gene>
    <name evidence="6" type="ORF">SAMN05444410_101594</name>
</gene>
<reference evidence="6 7" key="1">
    <citation type="submission" date="2016-10" db="EMBL/GenBank/DDBJ databases">
        <authorList>
            <person name="Varghese N."/>
            <person name="Submissions S."/>
        </authorList>
    </citation>
    <scope>NUCLEOTIDE SEQUENCE [LARGE SCALE GENOMIC DNA]</scope>
    <source>
        <strain evidence="6 7">DSM 25353</strain>
    </source>
</reference>
<evidence type="ECO:0000256" key="4">
    <source>
        <dbReference type="SAM" id="Phobius"/>
    </source>
</evidence>
<feature type="transmembrane region" description="Helical" evidence="4">
    <location>
        <begin position="37"/>
        <end position="56"/>
    </location>
</feature>
<dbReference type="SMART" id="SM00646">
    <property type="entry name" value="Ami_3"/>
    <property type="match status" value="1"/>
</dbReference>
<dbReference type="GO" id="GO:0008745">
    <property type="term" value="F:N-acetylmuramoyl-L-alanine amidase activity"/>
    <property type="evidence" value="ECO:0007669"/>
    <property type="project" value="UniProtKB-EC"/>
</dbReference>
<keyword evidence="7" id="KW-1185">Reference proteome</keyword>
<dbReference type="Proteomes" id="UP000198711">
    <property type="component" value="Unassembled WGS sequence"/>
</dbReference>
<dbReference type="EMBL" id="FNNO01000001">
    <property type="protein sequence ID" value="SDW24136.1"/>
    <property type="molecule type" value="Genomic_DNA"/>
</dbReference>
<dbReference type="Gene3D" id="2.170.130.10">
    <property type="entry name" value="TonB-dependent receptor, plug domain"/>
    <property type="match status" value="1"/>
</dbReference>
<evidence type="ECO:0000256" key="2">
    <source>
        <dbReference type="ARBA" id="ARBA00011901"/>
    </source>
</evidence>
<keyword evidence="4" id="KW-0472">Membrane</keyword>
<organism evidence="6 7">
    <name type="scientific">Hydrobacter penzbergensis</name>
    <dbReference type="NCBI Taxonomy" id="1235997"/>
    <lineage>
        <taxon>Bacteria</taxon>
        <taxon>Pseudomonadati</taxon>
        <taxon>Bacteroidota</taxon>
        <taxon>Chitinophagia</taxon>
        <taxon>Chitinophagales</taxon>
        <taxon>Chitinophagaceae</taxon>
        <taxon>Hydrobacter</taxon>
    </lineage>
</organism>
<dbReference type="InterPro" id="IPR037066">
    <property type="entry name" value="Plug_dom_sf"/>
</dbReference>
<dbReference type="Gene3D" id="3.40.630.40">
    <property type="entry name" value="Zn-dependent exopeptidases"/>
    <property type="match status" value="1"/>
</dbReference>
<dbReference type="EC" id="3.5.1.28" evidence="2"/>
<evidence type="ECO:0000256" key="1">
    <source>
        <dbReference type="ARBA" id="ARBA00001561"/>
    </source>
</evidence>
<name>A0A8X8I992_9BACT</name>
<proteinExistence type="predicted"/>
<feature type="transmembrane region" description="Helical" evidence="4">
    <location>
        <begin position="98"/>
        <end position="117"/>
    </location>
</feature>
<feature type="transmembrane region" description="Helical" evidence="4">
    <location>
        <begin position="6"/>
        <end position="25"/>
    </location>
</feature>
<dbReference type="InterPro" id="IPR002508">
    <property type="entry name" value="MurNAc-LAA_cat"/>
</dbReference>
<dbReference type="InterPro" id="IPR008756">
    <property type="entry name" value="Peptidase_M56"/>
</dbReference>
<feature type="domain" description="MurNAc-LAA" evidence="5">
    <location>
        <begin position="395"/>
        <end position="510"/>
    </location>
</feature>
<feature type="transmembrane region" description="Helical" evidence="4">
    <location>
        <begin position="270"/>
        <end position="289"/>
    </location>
</feature>
<dbReference type="InterPro" id="IPR050695">
    <property type="entry name" value="N-acetylmuramoyl_amidase_3"/>
</dbReference>
<dbReference type="RefSeq" id="WP_092721779.1">
    <property type="nucleotide sequence ID" value="NZ_FNNO01000001.1"/>
</dbReference>